<dbReference type="PANTHER" id="PTHR43236">
    <property type="entry name" value="ANTITOXIN HIGA1"/>
    <property type="match status" value="1"/>
</dbReference>
<dbReference type="PANTHER" id="PTHR43236:SF1">
    <property type="entry name" value="BLL7220 PROTEIN"/>
    <property type="match status" value="1"/>
</dbReference>
<keyword evidence="4" id="KW-1185">Reference proteome</keyword>
<dbReference type="PROSITE" id="PS50943">
    <property type="entry name" value="HTH_CROC1"/>
    <property type="match status" value="1"/>
</dbReference>
<evidence type="ECO:0000313" key="3">
    <source>
        <dbReference type="EMBL" id="TDL83908.1"/>
    </source>
</evidence>
<reference evidence="3 4" key="1">
    <citation type="submission" date="2019-03" db="EMBL/GenBank/DDBJ databases">
        <title>Primorskyibacter sp. SS33 isolated from sediments.</title>
        <authorList>
            <person name="Xunke S."/>
        </authorList>
    </citation>
    <scope>NUCLEOTIDE SEQUENCE [LARGE SCALE GENOMIC DNA]</scope>
    <source>
        <strain evidence="3 4">SS33</strain>
    </source>
</reference>
<evidence type="ECO:0000256" key="1">
    <source>
        <dbReference type="ARBA" id="ARBA00007227"/>
    </source>
</evidence>
<proteinExistence type="inferred from homology"/>
<organism evidence="3 4">
    <name type="scientific">Palleronia sediminis</name>
    <dbReference type="NCBI Taxonomy" id="2547833"/>
    <lineage>
        <taxon>Bacteria</taxon>
        <taxon>Pseudomonadati</taxon>
        <taxon>Pseudomonadota</taxon>
        <taxon>Alphaproteobacteria</taxon>
        <taxon>Rhodobacterales</taxon>
        <taxon>Roseobacteraceae</taxon>
        <taxon>Palleronia</taxon>
    </lineage>
</organism>
<dbReference type="InterPro" id="IPR052345">
    <property type="entry name" value="Rad_response_metalloprotease"/>
</dbReference>
<name>A0A4R6AMX9_9RHOB</name>
<dbReference type="GO" id="GO:0003677">
    <property type="term" value="F:DNA binding"/>
    <property type="evidence" value="ECO:0007669"/>
    <property type="project" value="InterPro"/>
</dbReference>
<comment type="similarity">
    <text evidence="1">Belongs to the short-chain fatty acyl-CoA assimilation regulator (ScfR) family.</text>
</comment>
<dbReference type="Gene3D" id="1.10.260.40">
    <property type="entry name" value="lambda repressor-like DNA-binding domains"/>
    <property type="match status" value="1"/>
</dbReference>
<protein>
    <submittedName>
        <fullName evidence="3">ImmA/IrrE family metallo-endopeptidase</fullName>
    </submittedName>
</protein>
<dbReference type="OrthoDB" id="9794834at2"/>
<dbReference type="Proteomes" id="UP000295701">
    <property type="component" value="Unassembled WGS sequence"/>
</dbReference>
<dbReference type="InterPro" id="IPR001387">
    <property type="entry name" value="Cro/C1-type_HTH"/>
</dbReference>
<comment type="caution">
    <text evidence="3">The sequence shown here is derived from an EMBL/GenBank/DDBJ whole genome shotgun (WGS) entry which is preliminary data.</text>
</comment>
<gene>
    <name evidence="3" type="ORF">E2L08_00025</name>
</gene>
<dbReference type="CDD" id="cd00093">
    <property type="entry name" value="HTH_XRE"/>
    <property type="match status" value="1"/>
</dbReference>
<dbReference type="InterPro" id="IPR010982">
    <property type="entry name" value="Lambda_DNA-bd_dom_sf"/>
</dbReference>
<evidence type="ECO:0000313" key="4">
    <source>
        <dbReference type="Proteomes" id="UP000295701"/>
    </source>
</evidence>
<dbReference type="AlphaFoldDB" id="A0A4R6AMX9"/>
<dbReference type="InterPro" id="IPR010359">
    <property type="entry name" value="IrrE_HExxH"/>
</dbReference>
<dbReference type="Pfam" id="PF01381">
    <property type="entry name" value="HTH_3"/>
    <property type="match status" value="1"/>
</dbReference>
<dbReference type="Gene3D" id="1.10.10.2910">
    <property type="match status" value="1"/>
</dbReference>
<accession>A0A4R6AMX9</accession>
<dbReference type="EMBL" id="SNAA01000001">
    <property type="protein sequence ID" value="TDL83908.1"/>
    <property type="molecule type" value="Genomic_DNA"/>
</dbReference>
<dbReference type="Pfam" id="PF06114">
    <property type="entry name" value="Peptidase_M78"/>
    <property type="match status" value="1"/>
</dbReference>
<dbReference type="RefSeq" id="WP_133395017.1">
    <property type="nucleotide sequence ID" value="NZ_SNAA01000001.1"/>
</dbReference>
<sequence>MFEETRLKLARARRGLTAKALAEQAGVSVDTIKRLEKGRNEPEPDTVGKLAGALRYPEEFFFGSKVDSVDPGAVSFRSFSKMTARERDASLGAGSVGLMLSEWVDERFGLPEPELIDLSYESDPEVASAHVRQHWSLGQQPITDLLALLEAKGVRLFSLTENTASVNAFSFWRGGKPYMFLNNFKTAESSRFDAAHELAHLVMHMHGDPKKGRNVEREANAFASAFLMPAEDVIARIPRRITTDVVIRAKARWRVSAMAMAYRLHQLRRLSEWQYKSICIDLTKRGYRTGEPNGISREKSKVWRQVLTMLWQERVTKADIARELGLPLDEVEGLIWSLTADEVAAERQAKGSLRAV</sequence>
<dbReference type="SUPFAM" id="SSF47413">
    <property type="entry name" value="lambda repressor-like DNA-binding domains"/>
    <property type="match status" value="1"/>
</dbReference>
<feature type="domain" description="HTH cro/C1-type" evidence="2">
    <location>
        <begin position="7"/>
        <end position="61"/>
    </location>
</feature>
<evidence type="ECO:0000259" key="2">
    <source>
        <dbReference type="PROSITE" id="PS50943"/>
    </source>
</evidence>
<dbReference type="SMART" id="SM00530">
    <property type="entry name" value="HTH_XRE"/>
    <property type="match status" value="1"/>
</dbReference>